<organism evidence="2 3">
    <name type="scientific">Lasiosphaeria ovina</name>
    <dbReference type="NCBI Taxonomy" id="92902"/>
    <lineage>
        <taxon>Eukaryota</taxon>
        <taxon>Fungi</taxon>
        <taxon>Dikarya</taxon>
        <taxon>Ascomycota</taxon>
        <taxon>Pezizomycotina</taxon>
        <taxon>Sordariomycetes</taxon>
        <taxon>Sordariomycetidae</taxon>
        <taxon>Sordariales</taxon>
        <taxon>Lasiosphaeriaceae</taxon>
        <taxon>Lasiosphaeria</taxon>
    </lineage>
</organism>
<feature type="region of interest" description="Disordered" evidence="1">
    <location>
        <begin position="1"/>
        <end position="23"/>
    </location>
</feature>
<name>A0AAE0TY96_9PEZI</name>
<evidence type="ECO:0000256" key="1">
    <source>
        <dbReference type="SAM" id="MobiDB-lite"/>
    </source>
</evidence>
<proteinExistence type="predicted"/>
<reference evidence="2" key="2">
    <citation type="submission" date="2023-06" db="EMBL/GenBank/DDBJ databases">
        <authorList>
            <consortium name="Lawrence Berkeley National Laboratory"/>
            <person name="Haridas S."/>
            <person name="Hensen N."/>
            <person name="Bonometti L."/>
            <person name="Westerberg I."/>
            <person name="Brannstrom I.O."/>
            <person name="Guillou S."/>
            <person name="Cros-Aarteil S."/>
            <person name="Calhoun S."/>
            <person name="Kuo A."/>
            <person name="Mondo S."/>
            <person name="Pangilinan J."/>
            <person name="Riley R."/>
            <person name="Labutti K."/>
            <person name="Andreopoulos B."/>
            <person name="Lipzen A."/>
            <person name="Chen C."/>
            <person name="Yanf M."/>
            <person name="Daum C."/>
            <person name="Ng V."/>
            <person name="Clum A."/>
            <person name="Steindorff A."/>
            <person name="Ohm R."/>
            <person name="Martin F."/>
            <person name="Silar P."/>
            <person name="Natvig D."/>
            <person name="Lalanne C."/>
            <person name="Gautier V."/>
            <person name="Ament-Velasquez S.L."/>
            <person name="Kruys A."/>
            <person name="Hutchinson M.I."/>
            <person name="Powell A.J."/>
            <person name="Barry K."/>
            <person name="Miller A.N."/>
            <person name="Grigoriev I.V."/>
            <person name="Debuchy R."/>
            <person name="Gladieux P."/>
            <person name="Thoren M.H."/>
            <person name="Johannesson H."/>
        </authorList>
    </citation>
    <scope>NUCLEOTIDE SEQUENCE</scope>
    <source>
        <strain evidence="2">CBS 958.72</strain>
    </source>
</reference>
<comment type="caution">
    <text evidence="2">The sequence shown here is derived from an EMBL/GenBank/DDBJ whole genome shotgun (WGS) entry which is preliminary data.</text>
</comment>
<reference evidence="2" key="1">
    <citation type="journal article" date="2023" name="Mol. Phylogenet. Evol.">
        <title>Genome-scale phylogeny and comparative genomics of the fungal order Sordariales.</title>
        <authorList>
            <person name="Hensen N."/>
            <person name="Bonometti L."/>
            <person name="Westerberg I."/>
            <person name="Brannstrom I.O."/>
            <person name="Guillou S."/>
            <person name="Cros-Aarteil S."/>
            <person name="Calhoun S."/>
            <person name="Haridas S."/>
            <person name="Kuo A."/>
            <person name="Mondo S."/>
            <person name="Pangilinan J."/>
            <person name="Riley R."/>
            <person name="LaButti K."/>
            <person name="Andreopoulos B."/>
            <person name="Lipzen A."/>
            <person name="Chen C."/>
            <person name="Yan M."/>
            <person name="Daum C."/>
            <person name="Ng V."/>
            <person name="Clum A."/>
            <person name="Steindorff A."/>
            <person name="Ohm R.A."/>
            <person name="Martin F."/>
            <person name="Silar P."/>
            <person name="Natvig D.O."/>
            <person name="Lalanne C."/>
            <person name="Gautier V."/>
            <person name="Ament-Velasquez S.L."/>
            <person name="Kruys A."/>
            <person name="Hutchinson M.I."/>
            <person name="Powell A.J."/>
            <person name="Barry K."/>
            <person name="Miller A.N."/>
            <person name="Grigoriev I.V."/>
            <person name="Debuchy R."/>
            <person name="Gladieux P."/>
            <person name="Hiltunen Thoren M."/>
            <person name="Johannesson H."/>
        </authorList>
    </citation>
    <scope>NUCLEOTIDE SEQUENCE</scope>
    <source>
        <strain evidence="2">CBS 958.72</strain>
    </source>
</reference>
<keyword evidence="3" id="KW-1185">Reference proteome</keyword>
<gene>
    <name evidence="2" type="ORF">B0T24DRAFT_69400</name>
</gene>
<evidence type="ECO:0000313" key="2">
    <source>
        <dbReference type="EMBL" id="KAK3383931.1"/>
    </source>
</evidence>
<dbReference type="EMBL" id="JAULSN010000001">
    <property type="protein sequence ID" value="KAK3383931.1"/>
    <property type="molecule type" value="Genomic_DNA"/>
</dbReference>
<accession>A0AAE0TY96</accession>
<protein>
    <submittedName>
        <fullName evidence="2">Uncharacterized protein</fullName>
    </submittedName>
</protein>
<evidence type="ECO:0000313" key="3">
    <source>
        <dbReference type="Proteomes" id="UP001287356"/>
    </source>
</evidence>
<dbReference type="AlphaFoldDB" id="A0AAE0TY96"/>
<dbReference type="Proteomes" id="UP001287356">
    <property type="component" value="Unassembled WGS sequence"/>
</dbReference>
<sequence length="112" mass="12575">MGTEDAIDGPRHRQRSRHGAKNVSWRDLPRKGQLVVITLARLSEPLVQTSLQSYMFYQLKWFNPSLSDSVIASQAGVLQFVFQTPSALSPPEARFPSRGTFDQAQCFTKPPV</sequence>